<dbReference type="Proteomes" id="UP000836841">
    <property type="component" value="Chromosome 1"/>
</dbReference>
<dbReference type="InterPro" id="IPR055294">
    <property type="entry name" value="FBL60-like"/>
</dbReference>
<dbReference type="EMBL" id="OU466857">
    <property type="protein sequence ID" value="CAH2035968.1"/>
    <property type="molecule type" value="Genomic_DNA"/>
</dbReference>
<sequence length="232" mass="26543">KTCALLSNSPIKKLSLRHVLRRGRDDEYSRVIRWIWTAMERGLLELHLHSYSSVDLKRELLTSNTLVKLTLSGDYCLGEHLFLPALKSLSLLSLVGLDHPNYCRLIDGYPVLEELFVRDDRSNLPLYGTVVASESIKRLVAFHFCCKSMPMFYNLLNLCIESNKDKGWQVMPLLLKSCPNLHTLAIKVCSVSFRLRASFCPLHTHVNETGLLVSGSCAQSHKWMRRCMRLQP</sequence>
<feature type="non-terminal residue" evidence="1">
    <location>
        <position position="1"/>
    </location>
</feature>
<protein>
    <submittedName>
        <fullName evidence="1">Uncharacterized protein</fullName>
    </submittedName>
</protein>
<evidence type="ECO:0000313" key="1">
    <source>
        <dbReference type="EMBL" id="CAH2035968.1"/>
    </source>
</evidence>
<name>A0AAU9R8B7_THLAR</name>
<dbReference type="PANTHER" id="PTHR31293:SF12">
    <property type="entry name" value="RNI-LIKE SUPERFAMILY PROTEIN"/>
    <property type="match status" value="1"/>
</dbReference>
<evidence type="ECO:0000313" key="2">
    <source>
        <dbReference type="Proteomes" id="UP000836841"/>
    </source>
</evidence>
<dbReference type="PANTHER" id="PTHR31293">
    <property type="entry name" value="RNI-LIKE SUPERFAMILY PROTEIN"/>
    <property type="match status" value="1"/>
</dbReference>
<reference evidence="1 2" key="1">
    <citation type="submission" date="2022-03" db="EMBL/GenBank/DDBJ databases">
        <authorList>
            <person name="Nunn A."/>
            <person name="Chopra R."/>
            <person name="Nunn A."/>
            <person name="Contreras Garrido A."/>
        </authorList>
    </citation>
    <scope>NUCLEOTIDE SEQUENCE [LARGE SCALE GENOMIC DNA]</scope>
</reference>
<gene>
    <name evidence="1" type="ORF">TAV2_LOCUS2776</name>
</gene>
<dbReference type="SUPFAM" id="SSF52047">
    <property type="entry name" value="RNI-like"/>
    <property type="match status" value="1"/>
</dbReference>
<proteinExistence type="predicted"/>
<dbReference type="AlphaFoldDB" id="A0AAU9R8B7"/>
<accession>A0AAU9R8B7</accession>
<keyword evidence="2" id="KW-1185">Reference proteome</keyword>
<organism evidence="1 2">
    <name type="scientific">Thlaspi arvense</name>
    <name type="common">Field penny-cress</name>
    <dbReference type="NCBI Taxonomy" id="13288"/>
    <lineage>
        <taxon>Eukaryota</taxon>
        <taxon>Viridiplantae</taxon>
        <taxon>Streptophyta</taxon>
        <taxon>Embryophyta</taxon>
        <taxon>Tracheophyta</taxon>
        <taxon>Spermatophyta</taxon>
        <taxon>Magnoliopsida</taxon>
        <taxon>eudicotyledons</taxon>
        <taxon>Gunneridae</taxon>
        <taxon>Pentapetalae</taxon>
        <taxon>rosids</taxon>
        <taxon>malvids</taxon>
        <taxon>Brassicales</taxon>
        <taxon>Brassicaceae</taxon>
        <taxon>Thlaspideae</taxon>
        <taxon>Thlaspi</taxon>
    </lineage>
</organism>
<feature type="non-terminal residue" evidence="1">
    <location>
        <position position="232"/>
    </location>
</feature>